<accession>A0AAN6YCU3</accession>
<gene>
    <name evidence="2" type="ORF">QBC37DRAFT_373154</name>
</gene>
<dbReference type="EMBL" id="MU858096">
    <property type="protein sequence ID" value="KAK4214262.1"/>
    <property type="molecule type" value="Genomic_DNA"/>
</dbReference>
<feature type="compositionally biased region" description="Basic and acidic residues" evidence="1">
    <location>
        <begin position="378"/>
        <end position="390"/>
    </location>
</feature>
<reference evidence="2" key="1">
    <citation type="journal article" date="2023" name="Mol. Phylogenet. Evol.">
        <title>Genome-scale phylogeny and comparative genomics of the fungal order Sordariales.</title>
        <authorList>
            <person name="Hensen N."/>
            <person name="Bonometti L."/>
            <person name="Westerberg I."/>
            <person name="Brannstrom I.O."/>
            <person name="Guillou S."/>
            <person name="Cros-Aarteil S."/>
            <person name="Calhoun S."/>
            <person name="Haridas S."/>
            <person name="Kuo A."/>
            <person name="Mondo S."/>
            <person name="Pangilinan J."/>
            <person name="Riley R."/>
            <person name="LaButti K."/>
            <person name="Andreopoulos B."/>
            <person name="Lipzen A."/>
            <person name="Chen C."/>
            <person name="Yan M."/>
            <person name="Daum C."/>
            <person name="Ng V."/>
            <person name="Clum A."/>
            <person name="Steindorff A."/>
            <person name="Ohm R.A."/>
            <person name="Martin F."/>
            <person name="Silar P."/>
            <person name="Natvig D.O."/>
            <person name="Lalanne C."/>
            <person name="Gautier V."/>
            <person name="Ament-Velasquez S.L."/>
            <person name="Kruys A."/>
            <person name="Hutchinson M.I."/>
            <person name="Powell A.J."/>
            <person name="Barry K."/>
            <person name="Miller A.N."/>
            <person name="Grigoriev I.V."/>
            <person name="Debuchy R."/>
            <person name="Gladieux P."/>
            <person name="Hiltunen Thoren M."/>
            <person name="Johannesson H."/>
        </authorList>
    </citation>
    <scope>NUCLEOTIDE SEQUENCE</scope>
    <source>
        <strain evidence="2">PSN293</strain>
    </source>
</reference>
<dbReference type="Proteomes" id="UP001301769">
    <property type="component" value="Unassembled WGS sequence"/>
</dbReference>
<organism evidence="2 3">
    <name type="scientific">Rhypophila decipiens</name>
    <dbReference type="NCBI Taxonomy" id="261697"/>
    <lineage>
        <taxon>Eukaryota</taxon>
        <taxon>Fungi</taxon>
        <taxon>Dikarya</taxon>
        <taxon>Ascomycota</taxon>
        <taxon>Pezizomycotina</taxon>
        <taxon>Sordariomycetes</taxon>
        <taxon>Sordariomycetidae</taxon>
        <taxon>Sordariales</taxon>
        <taxon>Naviculisporaceae</taxon>
        <taxon>Rhypophila</taxon>
    </lineage>
</organism>
<evidence type="ECO:0000256" key="1">
    <source>
        <dbReference type="SAM" id="MobiDB-lite"/>
    </source>
</evidence>
<reference evidence="2" key="2">
    <citation type="submission" date="2023-05" db="EMBL/GenBank/DDBJ databases">
        <authorList>
            <consortium name="Lawrence Berkeley National Laboratory"/>
            <person name="Steindorff A."/>
            <person name="Hensen N."/>
            <person name="Bonometti L."/>
            <person name="Westerberg I."/>
            <person name="Brannstrom I.O."/>
            <person name="Guillou S."/>
            <person name="Cros-Aarteil S."/>
            <person name="Calhoun S."/>
            <person name="Haridas S."/>
            <person name="Kuo A."/>
            <person name="Mondo S."/>
            <person name="Pangilinan J."/>
            <person name="Riley R."/>
            <person name="Labutti K."/>
            <person name="Andreopoulos B."/>
            <person name="Lipzen A."/>
            <person name="Chen C."/>
            <person name="Yanf M."/>
            <person name="Daum C."/>
            <person name="Ng V."/>
            <person name="Clum A."/>
            <person name="Ohm R."/>
            <person name="Martin F."/>
            <person name="Silar P."/>
            <person name="Natvig D."/>
            <person name="Lalanne C."/>
            <person name="Gautier V."/>
            <person name="Ament-Velasquez S.L."/>
            <person name="Kruys A."/>
            <person name="Hutchinson M.I."/>
            <person name="Powell A.J."/>
            <person name="Barry K."/>
            <person name="Miller A.N."/>
            <person name="Grigoriev I.V."/>
            <person name="Debuchy R."/>
            <person name="Gladieux P."/>
            <person name="Thoren M.H."/>
            <person name="Johannesson H."/>
        </authorList>
    </citation>
    <scope>NUCLEOTIDE SEQUENCE</scope>
    <source>
        <strain evidence="2">PSN293</strain>
    </source>
</reference>
<feature type="compositionally biased region" description="Polar residues" evidence="1">
    <location>
        <begin position="1"/>
        <end position="20"/>
    </location>
</feature>
<proteinExistence type="predicted"/>
<feature type="region of interest" description="Disordered" evidence="1">
    <location>
        <begin position="378"/>
        <end position="410"/>
    </location>
</feature>
<name>A0AAN6YCU3_9PEZI</name>
<evidence type="ECO:0000313" key="2">
    <source>
        <dbReference type="EMBL" id="KAK4214262.1"/>
    </source>
</evidence>
<protein>
    <submittedName>
        <fullName evidence="2">Uncharacterized protein</fullName>
    </submittedName>
</protein>
<feature type="region of interest" description="Disordered" evidence="1">
    <location>
        <begin position="1"/>
        <end position="22"/>
    </location>
</feature>
<sequence length="410" mass="46623">MSTQSTRLNSLGTDTNNGKKTFSKMRPQFNIARAFKDCEEVALHVATLEGPNEHYNVQIVKHVGSGTLLVRKTTHTRRRVGYNLTEAQAHFNKDIMAAQHISEAYDADQSNARFAQLYAVNTIQPDMIRHGSKLTLVSYWSFCNGAMVDGGLERFMDRCDESGVSLPDGLIIRFAWNMLESLFFLYTLPTQRLRIANDNSLSDLPLHFRPGNDLPDLFVANFGDSERIPVEGSRTAEGGDEWDIPRVKLMINYLYHRSETIQRTRRRCKSCNKMLNDLDSDFDAGKIGFPPLDGATFAPADFSILPYLQTVIRFANRHAMHTCPEGSNVWKQLSGWEKWEKSGIPTFESIYATRREKLRGPWYVALVDKNTNELVGLDENKTYHTPKNESIDEDTDYESDDEVSEASDLE</sequence>
<comment type="caution">
    <text evidence="2">The sequence shown here is derived from an EMBL/GenBank/DDBJ whole genome shotgun (WGS) entry which is preliminary data.</text>
</comment>
<keyword evidence="3" id="KW-1185">Reference proteome</keyword>
<evidence type="ECO:0000313" key="3">
    <source>
        <dbReference type="Proteomes" id="UP001301769"/>
    </source>
</evidence>
<feature type="compositionally biased region" description="Acidic residues" evidence="1">
    <location>
        <begin position="391"/>
        <end position="410"/>
    </location>
</feature>
<dbReference type="AlphaFoldDB" id="A0AAN6YCU3"/>